<dbReference type="AlphaFoldDB" id="A0A8K0SB29"/>
<protein>
    <recommendedName>
        <fullName evidence="3">Enoyl reductase (ER) domain-containing protein</fullName>
    </recommendedName>
</protein>
<dbReference type="Gene3D" id="3.40.50.720">
    <property type="entry name" value="NAD(P)-binding Rossmann-like Domain"/>
    <property type="match status" value="1"/>
</dbReference>
<dbReference type="Proteomes" id="UP000813444">
    <property type="component" value="Unassembled WGS sequence"/>
</dbReference>
<evidence type="ECO:0008006" key="3">
    <source>
        <dbReference type="Google" id="ProtNLM"/>
    </source>
</evidence>
<dbReference type="Gene3D" id="3.90.180.10">
    <property type="entry name" value="Medium-chain alcohol dehydrogenases, catalytic domain"/>
    <property type="match status" value="1"/>
</dbReference>
<proteinExistence type="predicted"/>
<dbReference type="PANTHER" id="PTHR11695">
    <property type="entry name" value="ALCOHOL DEHYDROGENASE RELATED"/>
    <property type="match status" value="1"/>
</dbReference>
<dbReference type="InterPro" id="IPR036291">
    <property type="entry name" value="NAD(P)-bd_dom_sf"/>
</dbReference>
<comment type="caution">
    <text evidence="1">The sequence shown here is derived from an EMBL/GenBank/DDBJ whole genome shotgun (WGS) entry which is preliminary data.</text>
</comment>
<evidence type="ECO:0000313" key="2">
    <source>
        <dbReference type="Proteomes" id="UP000813444"/>
    </source>
</evidence>
<name>A0A8K0SB29_9HYPO</name>
<dbReference type="OrthoDB" id="201656at2759"/>
<keyword evidence="2" id="KW-1185">Reference proteome</keyword>
<dbReference type="SUPFAM" id="SSF51735">
    <property type="entry name" value="NAD(P)-binding Rossmann-fold domains"/>
    <property type="match status" value="1"/>
</dbReference>
<dbReference type="Pfam" id="PF13602">
    <property type="entry name" value="ADH_zinc_N_2"/>
    <property type="match status" value="1"/>
</dbReference>
<gene>
    <name evidence="1" type="ORF">B0I35DRAFT_446540</name>
</gene>
<evidence type="ECO:0000313" key="1">
    <source>
        <dbReference type="EMBL" id="KAH7303521.1"/>
    </source>
</evidence>
<dbReference type="InterPro" id="IPR050700">
    <property type="entry name" value="YIM1/Zinc_Alcohol_DH_Fams"/>
</dbReference>
<sequence>MPLVWLTAHTTISAVESYMRQSKKLVVLGGSSSSGQYVSYIAKQRGWTVLATCSGRKADFARRMGADEVVDYTTSNVPAKVKEFGPDAIIDCVGGADCVGLAKRYVTIVGDKVSTDRVSMGGRYTYAFNPQMLWRAILGRLYLGPSYTCINLEYKYSWLKESLTVPKDKIHVDSTFDFSQVREAFERLNTGRAQGKVIIQVAL</sequence>
<dbReference type="PANTHER" id="PTHR11695:SF294">
    <property type="entry name" value="RETICULON-4-INTERACTING PROTEIN 1, MITOCHONDRIAL"/>
    <property type="match status" value="1"/>
</dbReference>
<reference evidence="1" key="1">
    <citation type="journal article" date="2021" name="Nat. Commun.">
        <title>Genetic determinants of endophytism in the Arabidopsis root mycobiome.</title>
        <authorList>
            <person name="Mesny F."/>
            <person name="Miyauchi S."/>
            <person name="Thiergart T."/>
            <person name="Pickel B."/>
            <person name="Atanasova L."/>
            <person name="Karlsson M."/>
            <person name="Huettel B."/>
            <person name="Barry K.W."/>
            <person name="Haridas S."/>
            <person name="Chen C."/>
            <person name="Bauer D."/>
            <person name="Andreopoulos W."/>
            <person name="Pangilinan J."/>
            <person name="LaButti K."/>
            <person name="Riley R."/>
            <person name="Lipzen A."/>
            <person name="Clum A."/>
            <person name="Drula E."/>
            <person name="Henrissat B."/>
            <person name="Kohler A."/>
            <person name="Grigoriev I.V."/>
            <person name="Martin F.M."/>
            <person name="Hacquard S."/>
        </authorList>
    </citation>
    <scope>NUCLEOTIDE SEQUENCE</scope>
    <source>
        <strain evidence="1">MPI-CAGE-CH-0235</strain>
    </source>
</reference>
<organism evidence="1 2">
    <name type="scientific">Stachybotrys elegans</name>
    <dbReference type="NCBI Taxonomy" id="80388"/>
    <lineage>
        <taxon>Eukaryota</taxon>
        <taxon>Fungi</taxon>
        <taxon>Dikarya</taxon>
        <taxon>Ascomycota</taxon>
        <taxon>Pezizomycotina</taxon>
        <taxon>Sordariomycetes</taxon>
        <taxon>Hypocreomycetidae</taxon>
        <taxon>Hypocreales</taxon>
        <taxon>Stachybotryaceae</taxon>
        <taxon>Stachybotrys</taxon>
    </lineage>
</organism>
<dbReference type="EMBL" id="JAGPNK010000032">
    <property type="protein sequence ID" value="KAH7303521.1"/>
    <property type="molecule type" value="Genomic_DNA"/>
</dbReference>
<accession>A0A8K0SB29</accession>